<dbReference type="GO" id="GO:0016020">
    <property type="term" value="C:membrane"/>
    <property type="evidence" value="ECO:0007669"/>
    <property type="project" value="UniProtKB-SubCell"/>
</dbReference>
<dbReference type="GO" id="GO:0042277">
    <property type="term" value="F:peptide binding"/>
    <property type="evidence" value="ECO:0007669"/>
    <property type="project" value="TreeGrafter"/>
</dbReference>
<dbReference type="PRINTS" id="PR00756">
    <property type="entry name" value="ALADIPTASE"/>
</dbReference>
<dbReference type="GO" id="GO:0005737">
    <property type="term" value="C:cytoplasm"/>
    <property type="evidence" value="ECO:0007669"/>
    <property type="project" value="TreeGrafter"/>
</dbReference>
<feature type="domain" description="Peptidase M1 membrane alanine aminopeptidase" evidence="15">
    <location>
        <begin position="106"/>
        <end position="325"/>
    </location>
</feature>
<dbReference type="InterPro" id="IPR034016">
    <property type="entry name" value="M1_APN-typ"/>
</dbReference>
<evidence type="ECO:0000256" key="12">
    <source>
        <dbReference type="PIRSR" id="PIRSR634016-1"/>
    </source>
</evidence>
<dbReference type="InterPro" id="IPR001930">
    <property type="entry name" value="Peptidase_M1"/>
</dbReference>
<dbReference type="InterPro" id="IPR045357">
    <property type="entry name" value="Aminopeptidase_N-like_N"/>
</dbReference>
<sequence>NLAVSQLQTMDARSVFPCFDEPNFKAKFTLSIIYQTGYTALTNMPPVSTTILSSDWLQTDYQTTPVMSTYLLAIVVSDFKSRNYTFDNGYELRIWARPDAYSQTEYALEFAKSCYGFFTDYFGTADVVPKADHVAVPDFSAGAMENWGLVVYRETALLYDRHVSSSHNKYTVTFIVAHEIAHTWFGNIVTMQWWDDLWLNEGFASLLMYVVMDSIYPHWNVFAIVIVDDILPVMVEDALTTSHPVSSKIDNPEEIPQHFDSISYNKGMAVLRMMMDFAGSEKFRNGLRLYIERYRFKNADMAQLWAVFTESFNHTYDVPKIMDTWTRQMGYPMVTVEDTGGQFVLHQKRFLLDPKMAGVEEKEVNPFGYKWYIPFTYISQDFPNDKKTVWLNLATATIPKPVNGWLLGNYQVVGFFRVMYDRKMWGMLADQLMRNHTVIPEANRAGLIGDAFAFARANLLEYDVALNLTRYLKKELSYIPWQAFVHSIEFIKGMMANRAAYVQLQ</sequence>
<dbReference type="InterPro" id="IPR050344">
    <property type="entry name" value="Peptidase_M1_aminopeptidases"/>
</dbReference>
<dbReference type="GO" id="GO:0006508">
    <property type="term" value="P:proteolysis"/>
    <property type="evidence" value="ECO:0007669"/>
    <property type="project" value="UniProtKB-KW"/>
</dbReference>
<dbReference type="GO" id="GO:0005615">
    <property type="term" value="C:extracellular space"/>
    <property type="evidence" value="ECO:0007669"/>
    <property type="project" value="TreeGrafter"/>
</dbReference>
<dbReference type="GO" id="GO:0070006">
    <property type="term" value="F:metalloaminopeptidase activity"/>
    <property type="evidence" value="ECO:0007669"/>
    <property type="project" value="TreeGrafter"/>
</dbReference>
<evidence type="ECO:0000259" key="17">
    <source>
        <dbReference type="Pfam" id="PF17900"/>
    </source>
</evidence>
<dbReference type="InterPro" id="IPR027268">
    <property type="entry name" value="Peptidase_M4/M1_CTD_sf"/>
</dbReference>
<evidence type="ECO:0000256" key="9">
    <source>
        <dbReference type="ARBA" id="ARBA00023049"/>
    </source>
</evidence>
<dbReference type="Pfam" id="PF01433">
    <property type="entry name" value="Peptidase_M1"/>
    <property type="match status" value="1"/>
</dbReference>
<dbReference type="SUPFAM" id="SSF63737">
    <property type="entry name" value="Leukotriene A4 hydrolase N-terminal domain"/>
    <property type="match status" value="1"/>
</dbReference>
<evidence type="ECO:0000256" key="14">
    <source>
        <dbReference type="PIRSR" id="PIRSR634016-4"/>
    </source>
</evidence>
<feature type="binding site" evidence="13">
    <location>
        <position position="178"/>
    </location>
    <ligand>
        <name>Zn(2+)</name>
        <dbReference type="ChEBI" id="CHEBI:29105"/>
        <note>catalytic</note>
    </ligand>
</feature>
<comment type="similarity">
    <text evidence="2">Belongs to the peptidase M1 family.</text>
</comment>
<evidence type="ECO:0000313" key="18">
    <source>
        <dbReference type="EMBL" id="CAG5117474.1"/>
    </source>
</evidence>
<dbReference type="FunFam" id="1.10.390.10:FF:000016">
    <property type="entry name" value="Glutamyl aminopeptidase"/>
    <property type="match status" value="1"/>
</dbReference>
<dbReference type="Gene3D" id="1.25.50.20">
    <property type="match status" value="1"/>
</dbReference>
<dbReference type="InterPro" id="IPR014782">
    <property type="entry name" value="Peptidase_M1_dom"/>
</dbReference>
<evidence type="ECO:0000256" key="2">
    <source>
        <dbReference type="ARBA" id="ARBA00010136"/>
    </source>
</evidence>
<dbReference type="OrthoDB" id="510539at2759"/>
<feature type="site" description="Transition state stabilizer" evidence="14">
    <location>
        <position position="264"/>
    </location>
</feature>
<dbReference type="PANTHER" id="PTHR11533:SF294">
    <property type="entry name" value="THYROTROPIN-RELEASING HORMONE-DEGRADING ECTOENZYME"/>
    <property type="match status" value="1"/>
</dbReference>
<evidence type="ECO:0000256" key="13">
    <source>
        <dbReference type="PIRSR" id="PIRSR634016-3"/>
    </source>
</evidence>
<evidence type="ECO:0000259" key="16">
    <source>
        <dbReference type="Pfam" id="PF11838"/>
    </source>
</evidence>
<keyword evidence="3" id="KW-0645">Protease</keyword>
<feature type="active site" description="Proton acceptor" evidence="12">
    <location>
        <position position="179"/>
    </location>
</feature>
<dbReference type="Pfam" id="PF17900">
    <property type="entry name" value="Peptidase_M1_N"/>
    <property type="match status" value="1"/>
</dbReference>
<evidence type="ECO:0000256" key="1">
    <source>
        <dbReference type="ARBA" id="ARBA00004167"/>
    </source>
</evidence>
<dbReference type="SUPFAM" id="SSF55486">
    <property type="entry name" value="Metalloproteases ('zincins'), catalytic domain"/>
    <property type="match status" value="1"/>
</dbReference>
<comment type="caution">
    <text evidence="18">The sequence shown here is derived from an EMBL/GenBank/DDBJ whole genome shotgun (WGS) entry which is preliminary data.</text>
</comment>
<dbReference type="Pfam" id="PF11838">
    <property type="entry name" value="ERAP1_C"/>
    <property type="match status" value="1"/>
</dbReference>
<dbReference type="CDD" id="cd09601">
    <property type="entry name" value="M1_APN-Q_like"/>
    <property type="match status" value="1"/>
</dbReference>
<name>A0A8S3YL30_9EUPU</name>
<evidence type="ECO:0000313" key="19">
    <source>
        <dbReference type="Proteomes" id="UP000678393"/>
    </source>
</evidence>
<comment type="cofactor">
    <cofactor evidence="13">
        <name>Zn(2+)</name>
        <dbReference type="ChEBI" id="CHEBI:29105"/>
    </cofactor>
    <text evidence="13">Binds 1 zinc ion per subunit.</text>
</comment>
<dbReference type="GO" id="GO:0043171">
    <property type="term" value="P:peptide catabolic process"/>
    <property type="evidence" value="ECO:0007669"/>
    <property type="project" value="TreeGrafter"/>
</dbReference>
<dbReference type="Proteomes" id="UP000678393">
    <property type="component" value="Unassembled WGS sequence"/>
</dbReference>
<dbReference type="Gene3D" id="2.60.40.1910">
    <property type="match status" value="1"/>
</dbReference>
<keyword evidence="6" id="KW-0378">Hydrolase</keyword>
<evidence type="ECO:0000256" key="3">
    <source>
        <dbReference type="ARBA" id="ARBA00022670"/>
    </source>
</evidence>
<feature type="non-terminal residue" evidence="18">
    <location>
        <position position="1"/>
    </location>
</feature>
<dbReference type="InterPro" id="IPR024571">
    <property type="entry name" value="ERAP1-like_C_dom"/>
</dbReference>
<keyword evidence="9" id="KW-0482">Metalloprotease</keyword>
<dbReference type="PANTHER" id="PTHR11533">
    <property type="entry name" value="PROTEASE M1 ZINC METALLOPROTEASE"/>
    <property type="match status" value="1"/>
</dbReference>
<evidence type="ECO:0000256" key="4">
    <source>
        <dbReference type="ARBA" id="ARBA00022692"/>
    </source>
</evidence>
<dbReference type="GO" id="GO:0008270">
    <property type="term" value="F:zinc ion binding"/>
    <property type="evidence" value="ECO:0007669"/>
    <property type="project" value="InterPro"/>
</dbReference>
<evidence type="ECO:0000256" key="11">
    <source>
        <dbReference type="ARBA" id="ARBA00023180"/>
    </source>
</evidence>
<keyword evidence="11" id="KW-0325">Glycoprotein</keyword>
<dbReference type="AlphaFoldDB" id="A0A8S3YL30"/>
<keyword evidence="8" id="KW-1133">Transmembrane helix</keyword>
<keyword evidence="19" id="KW-1185">Reference proteome</keyword>
<keyword evidence="5 13" id="KW-0479">Metal-binding</keyword>
<evidence type="ECO:0000256" key="5">
    <source>
        <dbReference type="ARBA" id="ARBA00022723"/>
    </source>
</evidence>
<evidence type="ECO:0000256" key="6">
    <source>
        <dbReference type="ARBA" id="ARBA00022801"/>
    </source>
</evidence>
<feature type="binding site" evidence="13">
    <location>
        <position position="182"/>
    </location>
    <ligand>
        <name>Zn(2+)</name>
        <dbReference type="ChEBI" id="CHEBI:29105"/>
        <note>catalytic</note>
    </ligand>
</feature>
<feature type="binding site" evidence="13">
    <location>
        <position position="201"/>
    </location>
    <ligand>
        <name>Zn(2+)</name>
        <dbReference type="ChEBI" id="CHEBI:29105"/>
        <note>catalytic</note>
    </ligand>
</feature>
<dbReference type="FunFam" id="2.60.40.1910:FF:000003">
    <property type="entry name" value="Aminopeptidase"/>
    <property type="match status" value="1"/>
</dbReference>
<feature type="non-terminal residue" evidence="18">
    <location>
        <position position="505"/>
    </location>
</feature>
<feature type="domain" description="Aminopeptidase N-like N-terminal" evidence="17">
    <location>
        <begin position="2"/>
        <end position="71"/>
    </location>
</feature>
<gene>
    <name evidence="18" type="ORF">CUNI_LOCUS3032</name>
</gene>
<evidence type="ECO:0008006" key="20">
    <source>
        <dbReference type="Google" id="ProtNLM"/>
    </source>
</evidence>
<evidence type="ECO:0000259" key="15">
    <source>
        <dbReference type="Pfam" id="PF01433"/>
    </source>
</evidence>
<dbReference type="InterPro" id="IPR042097">
    <property type="entry name" value="Aminopeptidase_N-like_N_sf"/>
</dbReference>
<keyword evidence="10" id="KW-0472">Membrane</keyword>
<protein>
    <recommendedName>
        <fullName evidence="20">Aminopeptidase N</fullName>
    </recommendedName>
</protein>
<evidence type="ECO:0000256" key="7">
    <source>
        <dbReference type="ARBA" id="ARBA00022833"/>
    </source>
</evidence>
<keyword evidence="7 13" id="KW-0862">Zinc</keyword>
<keyword evidence="4" id="KW-0812">Transmembrane</keyword>
<dbReference type="Gene3D" id="2.60.40.1730">
    <property type="entry name" value="tricorn interacting facor f3 domain"/>
    <property type="match status" value="1"/>
</dbReference>
<dbReference type="Gene3D" id="1.10.390.10">
    <property type="entry name" value="Neutral Protease Domain 2"/>
    <property type="match status" value="1"/>
</dbReference>
<dbReference type="EMBL" id="CAJHNH020000411">
    <property type="protein sequence ID" value="CAG5117474.1"/>
    <property type="molecule type" value="Genomic_DNA"/>
</dbReference>
<evidence type="ECO:0000256" key="8">
    <source>
        <dbReference type="ARBA" id="ARBA00022989"/>
    </source>
</evidence>
<evidence type="ECO:0000256" key="10">
    <source>
        <dbReference type="ARBA" id="ARBA00023136"/>
    </source>
</evidence>
<feature type="domain" description="ERAP1-like C-terminal" evidence="16">
    <location>
        <begin position="405"/>
        <end position="501"/>
    </location>
</feature>
<proteinExistence type="inferred from homology"/>
<comment type="subcellular location">
    <subcellularLocation>
        <location evidence="1">Membrane</location>
        <topology evidence="1">Single-pass membrane protein</topology>
    </subcellularLocation>
</comment>
<organism evidence="18 19">
    <name type="scientific">Candidula unifasciata</name>
    <dbReference type="NCBI Taxonomy" id="100452"/>
    <lineage>
        <taxon>Eukaryota</taxon>
        <taxon>Metazoa</taxon>
        <taxon>Spiralia</taxon>
        <taxon>Lophotrochozoa</taxon>
        <taxon>Mollusca</taxon>
        <taxon>Gastropoda</taxon>
        <taxon>Heterobranchia</taxon>
        <taxon>Euthyneura</taxon>
        <taxon>Panpulmonata</taxon>
        <taxon>Eupulmonata</taxon>
        <taxon>Stylommatophora</taxon>
        <taxon>Helicina</taxon>
        <taxon>Helicoidea</taxon>
        <taxon>Geomitridae</taxon>
        <taxon>Candidula</taxon>
    </lineage>
</organism>
<accession>A0A8S3YL30</accession>
<reference evidence="18" key="1">
    <citation type="submission" date="2021-04" db="EMBL/GenBank/DDBJ databases">
        <authorList>
            <consortium name="Molecular Ecology Group"/>
        </authorList>
    </citation>
    <scope>NUCLEOTIDE SEQUENCE</scope>
</reference>